<keyword evidence="1" id="KW-0472">Membrane</keyword>
<accession>A0AAV8WQV7</accession>
<keyword evidence="3" id="KW-1185">Reference proteome</keyword>
<gene>
    <name evidence="2" type="ORF">NQ314_018912</name>
</gene>
<evidence type="ECO:0000313" key="3">
    <source>
        <dbReference type="Proteomes" id="UP001162156"/>
    </source>
</evidence>
<dbReference type="Proteomes" id="UP001162156">
    <property type="component" value="Unassembled WGS sequence"/>
</dbReference>
<evidence type="ECO:0000256" key="1">
    <source>
        <dbReference type="SAM" id="Phobius"/>
    </source>
</evidence>
<dbReference type="AlphaFoldDB" id="A0AAV8WQV7"/>
<evidence type="ECO:0000313" key="2">
    <source>
        <dbReference type="EMBL" id="KAJ8928536.1"/>
    </source>
</evidence>
<sequence length="76" mass="8901">MNTIILLPDIRVYLTLCVYQTVLFVISKADKFIMSLHLALMITPTNMPRPETRINILRVSVQLYNIIYFIKKFPVT</sequence>
<feature type="transmembrane region" description="Helical" evidence="1">
    <location>
        <begin position="12"/>
        <end position="29"/>
    </location>
</feature>
<keyword evidence="1" id="KW-1133">Transmembrane helix</keyword>
<reference evidence="2" key="1">
    <citation type="journal article" date="2023" name="Insect Mol. Biol.">
        <title>Genome sequencing provides insights into the evolution of gene families encoding plant cell wall-degrading enzymes in longhorned beetles.</title>
        <authorList>
            <person name="Shin N.R."/>
            <person name="Okamura Y."/>
            <person name="Kirsch R."/>
            <person name="Pauchet Y."/>
        </authorList>
    </citation>
    <scope>NUCLEOTIDE SEQUENCE</scope>
    <source>
        <strain evidence="2">RBIC_L_NR</strain>
    </source>
</reference>
<proteinExistence type="predicted"/>
<name>A0AAV8WQV7_9CUCU</name>
<dbReference type="EMBL" id="JANEYF010005340">
    <property type="protein sequence ID" value="KAJ8928536.1"/>
    <property type="molecule type" value="Genomic_DNA"/>
</dbReference>
<protein>
    <submittedName>
        <fullName evidence="2">Uncharacterized protein</fullName>
    </submittedName>
</protein>
<keyword evidence="1" id="KW-0812">Transmembrane</keyword>
<organism evidence="2 3">
    <name type="scientific">Rhamnusium bicolor</name>
    <dbReference type="NCBI Taxonomy" id="1586634"/>
    <lineage>
        <taxon>Eukaryota</taxon>
        <taxon>Metazoa</taxon>
        <taxon>Ecdysozoa</taxon>
        <taxon>Arthropoda</taxon>
        <taxon>Hexapoda</taxon>
        <taxon>Insecta</taxon>
        <taxon>Pterygota</taxon>
        <taxon>Neoptera</taxon>
        <taxon>Endopterygota</taxon>
        <taxon>Coleoptera</taxon>
        <taxon>Polyphaga</taxon>
        <taxon>Cucujiformia</taxon>
        <taxon>Chrysomeloidea</taxon>
        <taxon>Cerambycidae</taxon>
        <taxon>Lepturinae</taxon>
        <taxon>Rhagiini</taxon>
        <taxon>Rhamnusium</taxon>
    </lineage>
</organism>
<comment type="caution">
    <text evidence="2">The sequence shown here is derived from an EMBL/GenBank/DDBJ whole genome shotgun (WGS) entry which is preliminary data.</text>
</comment>